<dbReference type="InterPro" id="IPR019821">
    <property type="entry name" value="Kinesin_motor_CS"/>
</dbReference>
<dbReference type="InterPro" id="IPR001660">
    <property type="entry name" value="SAM"/>
</dbReference>
<dbReference type="Pfam" id="PF00225">
    <property type="entry name" value="Kinesin"/>
    <property type="match status" value="1"/>
</dbReference>
<dbReference type="GO" id="GO:0003777">
    <property type="term" value="F:microtubule motor activity"/>
    <property type="evidence" value="ECO:0007669"/>
    <property type="project" value="InterPro"/>
</dbReference>
<evidence type="ECO:0000256" key="8">
    <source>
        <dbReference type="PROSITE-ProRule" id="PRU00283"/>
    </source>
</evidence>
<evidence type="ECO:0000256" key="4">
    <source>
        <dbReference type="ARBA" id="ARBA00022840"/>
    </source>
</evidence>
<evidence type="ECO:0000256" key="10">
    <source>
        <dbReference type="SAM" id="MobiDB-lite"/>
    </source>
</evidence>
<dbReference type="GO" id="GO:0005874">
    <property type="term" value="C:microtubule"/>
    <property type="evidence" value="ECO:0007669"/>
    <property type="project" value="UniProtKB-KW"/>
</dbReference>
<dbReference type="GeneID" id="116299948"/>
<dbReference type="Proteomes" id="UP000515163">
    <property type="component" value="Unplaced"/>
</dbReference>
<comment type="similarity">
    <text evidence="7">Belongs to the TRAFAC class myosin-kinesin ATPase superfamily. Kinesin family. KIN-13 subfamily.</text>
</comment>
<dbReference type="CDD" id="cd01367">
    <property type="entry name" value="KISc_KIF2_like"/>
    <property type="match status" value="1"/>
</dbReference>
<dbReference type="InterPro" id="IPR027640">
    <property type="entry name" value="Kinesin-like_fam"/>
</dbReference>
<dbReference type="GO" id="GO:0007019">
    <property type="term" value="P:microtubule depolymerization"/>
    <property type="evidence" value="ECO:0007669"/>
    <property type="project" value="TreeGrafter"/>
</dbReference>
<feature type="compositionally biased region" description="Basic and acidic residues" evidence="10">
    <location>
        <begin position="623"/>
        <end position="639"/>
    </location>
</feature>
<dbReference type="AlphaFoldDB" id="A0A6P8I8Z1"/>
<dbReference type="OrthoDB" id="3176171at2759"/>
<evidence type="ECO:0000256" key="1">
    <source>
        <dbReference type="ARBA" id="ARBA00004245"/>
    </source>
</evidence>
<organism evidence="13 14">
    <name type="scientific">Actinia tenebrosa</name>
    <name type="common">Australian red waratah sea anemone</name>
    <dbReference type="NCBI Taxonomy" id="6105"/>
    <lineage>
        <taxon>Eukaryota</taxon>
        <taxon>Metazoa</taxon>
        <taxon>Cnidaria</taxon>
        <taxon>Anthozoa</taxon>
        <taxon>Hexacorallia</taxon>
        <taxon>Actiniaria</taxon>
        <taxon>Actiniidae</taxon>
        <taxon>Actinia</taxon>
    </lineage>
</organism>
<keyword evidence="2 9" id="KW-0493">Microtubule</keyword>
<dbReference type="SUPFAM" id="SSF52540">
    <property type="entry name" value="P-loop containing nucleoside triphosphate hydrolases"/>
    <property type="match status" value="1"/>
</dbReference>
<dbReference type="InterPro" id="IPR027417">
    <property type="entry name" value="P-loop_NTPase"/>
</dbReference>
<dbReference type="PANTHER" id="PTHR47971:SF20">
    <property type="entry name" value="KINESIN-LIKE PROTEIN KIF24"/>
    <property type="match status" value="1"/>
</dbReference>
<dbReference type="GO" id="GO:0007018">
    <property type="term" value="P:microtubule-based movement"/>
    <property type="evidence" value="ECO:0007669"/>
    <property type="project" value="InterPro"/>
</dbReference>
<dbReference type="PROSITE" id="PS00411">
    <property type="entry name" value="KINESIN_MOTOR_1"/>
    <property type="match status" value="1"/>
</dbReference>
<sequence>MAGSGLRETLQHYSLEKYYNTFTSVGIDDIGGLLALTMQDYPALGITSMQDRRKMFHLIQNVKDKSSINRKDTDVVSNESSSAGQQSVTKKPKEQEIKSRKESQPLRPESTHPSGTILREYTTHDFSYGIPSSKVKPKTPSRPRANSENSKIKVCVRKRPLGGEEVESGETDVVDTVPSKSMVVISAPKVAVDLTKYIQKFSFAFDEVFDENTTNRQVYEKTCKPLVNEIFTKGIKATCFAYGCTGSGKTYTMLGTDNIPGLYLLAASDIFSILYSGNHGNDLGLWVSFYEIYCGQLFDLLNERSKLFARENAAHQVCIVGLTEKHVTNVEELMEVIESGGNSRSTGSTGVNADSSRSHAILQLDLKDSEYGETLGRFSFIDLAGSERAADVTDSDKQTRMEGAEINQSLLALKECIRALDQDSRHTPFRQSKLTQVLKDSFVGNTKTCMIANISPCSSSSENTLNTLRYSDRVKELNKNEAVINTSPRPVTVHGNDSEKWIENQKYSPRNMNSLMKIKEQQTSKKSLVKPRSSDHFNLIPNNKLNVNILQVGNLTTNKPKTPQLNTKNKKARNQSTLIKSLEPLPSKFVRNTLEKPRPDTSPAVINVPREQKPRPTRRLQYVHKEQYQNTSKEEKYEETIESNIMEEKPKRQIKSRLSDKRSNRNTQSSLSEKPTENLSISTHNLVSQNLDVLRTSVNQQLTVPVSSHYGERAKQSISSAKPKISHNEQKPVDSVGTLEPNKTDGTPNNRYSRGIKAKLAQLFNSKPTTSSTEILPDHKQLSSTSSSVRSKRALQPIQQTVSPRVITEDQIVAAHHTQLAMVTGLCHEEMILLKERDNNKQDFKEYAFQLEEILLQKQACIENLQEKLKKWKTTMQ</sequence>
<feature type="domain" description="SAM" evidence="12">
    <location>
        <begin position="1"/>
        <end position="65"/>
    </location>
</feature>
<keyword evidence="6" id="KW-0206">Cytoskeleton</keyword>
<keyword evidence="13" id="KW-1185">Reference proteome</keyword>
<evidence type="ECO:0000256" key="6">
    <source>
        <dbReference type="ARBA" id="ARBA00023212"/>
    </source>
</evidence>
<dbReference type="SMART" id="SM00129">
    <property type="entry name" value="KISc"/>
    <property type="match status" value="1"/>
</dbReference>
<name>A0A6P8I8Z1_ACTTE</name>
<evidence type="ECO:0000256" key="2">
    <source>
        <dbReference type="ARBA" id="ARBA00022701"/>
    </source>
</evidence>
<feature type="region of interest" description="Disordered" evidence="10">
    <location>
        <begin position="768"/>
        <end position="797"/>
    </location>
</feature>
<dbReference type="PANTHER" id="PTHR47971">
    <property type="entry name" value="KINESIN-RELATED PROTEIN 6"/>
    <property type="match status" value="1"/>
</dbReference>
<dbReference type="FunFam" id="3.40.850.10:FF:000012">
    <property type="entry name" value="Kinesin-like protein"/>
    <property type="match status" value="1"/>
</dbReference>
<dbReference type="InParanoid" id="A0A6P8I8Z1"/>
<feature type="compositionally biased region" description="Polar residues" evidence="10">
    <location>
        <begin position="665"/>
        <end position="681"/>
    </location>
</feature>
<dbReference type="InterPro" id="IPR001752">
    <property type="entry name" value="Kinesin_motor_dom"/>
</dbReference>
<feature type="region of interest" description="Disordered" evidence="10">
    <location>
        <begin position="592"/>
        <end position="681"/>
    </location>
</feature>
<dbReference type="RefSeq" id="XP_031564538.1">
    <property type="nucleotide sequence ID" value="XM_031708678.1"/>
</dbReference>
<feature type="region of interest" description="Disordered" evidence="10">
    <location>
        <begin position="69"/>
        <end position="150"/>
    </location>
</feature>
<dbReference type="GO" id="GO:0005524">
    <property type="term" value="F:ATP binding"/>
    <property type="evidence" value="ECO:0007669"/>
    <property type="project" value="UniProtKB-UniRule"/>
</dbReference>
<protein>
    <recommendedName>
        <fullName evidence="9">Kinesin-like protein</fullName>
    </recommendedName>
</protein>
<evidence type="ECO:0000256" key="3">
    <source>
        <dbReference type="ARBA" id="ARBA00022741"/>
    </source>
</evidence>
<proteinExistence type="inferred from homology"/>
<accession>A0A6P8I8Z1</accession>
<keyword evidence="6" id="KW-0963">Cytoplasm</keyword>
<dbReference type="PRINTS" id="PR00380">
    <property type="entry name" value="KINESINHEAVY"/>
</dbReference>
<keyword evidence="3 8" id="KW-0547">Nucleotide-binding</keyword>
<evidence type="ECO:0000256" key="7">
    <source>
        <dbReference type="ARBA" id="ARBA00061030"/>
    </source>
</evidence>
<keyword evidence="4 8" id="KW-0067">ATP-binding</keyword>
<comment type="subcellular location">
    <subcellularLocation>
        <location evidence="1">Cytoplasm</location>
        <location evidence="1">Cytoskeleton</location>
    </subcellularLocation>
</comment>
<feature type="compositionally biased region" description="Basic and acidic residues" evidence="10">
    <location>
        <begin position="91"/>
        <end position="104"/>
    </location>
</feature>
<feature type="compositionally biased region" description="Polar residues" evidence="10">
    <location>
        <begin position="75"/>
        <end position="89"/>
    </location>
</feature>
<feature type="compositionally biased region" description="Basic and acidic residues" evidence="10">
    <location>
        <begin position="646"/>
        <end position="663"/>
    </location>
</feature>
<evidence type="ECO:0000259" key="11">
    <source>
        <dbReference type="PROSITE" id="PS50067"/>
    </source>
</evidence>
<reference evidence="14" key="1">
    <citation type="submission" date="2025-08" db="UniProtKB">
        <authorList>
            <consortium name="RefSeq"/>
        </authorList>
    </citation>
    <scope>IDENTIFICATION</scope>
    <source>
        <tissue evidence="14">Tentacle</tissue>
    </source>
</reference>
<feature type="binding site" evidence="8">
    <location>
        <begin position="243"/>
        <end position="250"/>
    </location>
    <ligand>
        <name>ATP</name>
        <dbReference type="ChEBI" id="CHEBI:30616"/>
    </ligand>
</feature>
<feature type="domain" description="Kinesin motor" evidence="11">
    <location>
        <begin position="151"/>
        <end position="477"/>
    </location>
</feature>
<dbReference type="Gene3D" id="1.10.150.50">
    <property type="entry name" value="Transcription Factor, Ets-1"/>
    <property type="match status" value="1"/>
</dbReference>
<evidence type="ECO:0000259" key="12">
    <source>
        <dbReference type="PROSITE" id="PS50105"/>
    </source>
</evidence>
<keyword evidence="5 8" id="KW-0505">Motor protein</keyword>
<evidence type="ECO:0000256" key="9">
    <source>
        <dbReference type="RuleBase" id="RU000394"/>
    </source>
</evidence>
<dbReference type="KEGG" id="aten:116299948"/>
<evidence type="ECO:0000256" key="5">
    <source>
        <dbReference type="ARBA" id="ARBA00023175"/>
    </source>
</evidence>
<feature type="region of interest" description="Disordered" evidence="10">
    <location>
        <begin position="709"/>
        <end position="752"/>
    </location>
</feature>
<dbReference type="InterPro" id="IPR013761">
    <property type="entry name" value="SAM/pointed_sf"/>
</dbReference>
<dbReference type="GO" id="GO:0008017">
    <property type="term" value="F:microtubule binding"/>
    <property type="evidence" value="ECO:0007669"/>
    <property type="project" value="InterPro"/>
</dbReference>
<gene>
    <name evidence="14" type="primary">LOC116299948</name>
</gene>
<dbReference type="PROSITE" id="PS50067">
    <property type="entry name" value="KINESIN_MOTOR_2"/>
    <property type="match status" value="1"/>
</dbReference>
<dbReference type="InterPro" id="IPR036961">
    <property type="entry name" value="Kinesin_motor_dom_sf"/>
</dbReference>
<dbReference type="Gene3D" id="3.40.850.10">
    <property type="entry name" value="Kinesin motor domain"/>
    <property type="match status" value="1"/>
</dbReference>
<evidence type="ECO:0000313" key="14">
    <source>
        <dbReference type="RefSeq" id="XP_031564538.1"/>
    </source>
</evidence>
<dbReference type="PROSITE" id="PS50105">
    <property type="entry name" value="SAM_DOMAIN"/>
    <property type="match status" value="1"/>
</dbReference>
<dbReference type="Pfam" id="PF00536">
    <property type="entry name" value="SAM_1"/>
    <property type="match status" value="1"/>
</dbReference>
<evidence type="ECO:0000313" key="13">
    <source>
        <dbReference type="Proteomes" id="UP000515163"/>
    </source>
</evidence>
<dbReference type="SUPFAM" id="SSF47769">
    <property type="entry name" value="SAM/Pointed domain"/>
    <property type="match status" value="1"/>
</dbReference>